<dbReference type="InterPro" id="IPR001341">
    <property type="entry name" value="Asp_kinase"/>
</dbReference>
<organism evidence="16">
    <name type="scientific">Candidatus Caldatribacterium saccharofermentans</name>
    <dbReference type="NCBI Taxonomy" id="1454753"/>
    <lineage>
        <taxon>Bacteria</taxon>
        <taxon>Pseudomonadati</taxon>
        <taxon>Atribacterota</taxon>
        <taxon>Atribacteria</taxon>
        <taxon>Atribacterales</taxon>
        <taxon>Candidatus Caldatribacteriaceae</taxon>
        <taxon>Candidatus Caldatribacterium</taxon>
    </lineage>
</organism>
<evidence type="ECO:0000256" key="11">
    <source>
        <dbReference type="ARBA" id="ARBA00047872"/>
    </source>
</evidence>
<feature type="binding site" evidence="12">
    <location>
        <position position="184"/>
    </location>
    <ligand>
        <name>ATP</name>
        <dbReference type="ChEBI" id="CHEBI:30616"/>
    </ligand>
</feature>
<dbReference type="FunFam" id="3.40.1160.10:FF:000002">
    <property type="entry name" value="Aspartokinase"/>
    <property type="match status" value="1"/>
</dbReference>
<feature type="domain" description="ACT" evidence="15">
    <location>
        <begin position="263"/>
        <end position="346"/>
    </location>
</feature>
<evidence type="ECO:0000256" key="2">
    <source>
        <dbReference type="ARBA" id="ARBA00004986"/>
    </source>
</evidence>
<feature type="binding site" evidence="12">
    <location>
        <begin position="173"/>
        <end position="174"/>
    </location>
    <ligand>
        <name>ATP</name>
        <dbReference type="ChEBI" id="CHEBI:30616"/>
    </ligand>
</feature>
<dbReference type="SUPFAM" id="SSF53633">
    <property type="entry name" value="Carbamate kinase-like"/>
    <property type="match status" value="1"/>
</dbReference>
<keyword evidence="5 14" id="KW-0028">Amino-acid biosynthesis</keyword>
<dbReference type="NCBIfam" id="TIGR00657">
    <property type="entry name" value="asp_kinases"/>
    <property type="match status" value="1"/>
</dbReference>
<dbReference type="SUPFAM" id="SSF55021">
    <property type="entry name" value="ACT-like"/>
    <property type="match status" value="2"/>
</dbReference>
<dbReference type="NCBIfam" id="NF005154">
    <property type="entry name" value="PRK06635.1-2"/>
    <property type="match status" value="1"/>
</dbReference>
<keyword evidence="9 12" id="KW-0067">ATP-binding</keyword>
<dbReference type="CDD" id="cd04923">
    <property type="entry name" value="ACT_AK-LysC-DapG-like_2"/>
    <property type="match status" value="1"/>
</dbReference>
<dbReference type="PANTHER" id="PTHR21499">
    <property type="entry name" value="ASPARTATE KINASE"/>
    <property type="match status" value="1"/>
</dbReference>
<dbReference type="GO" id="GO:0009088">
    <property type="term" value="P:threonine biosynthetic process"/>
    <property type="evidence" value="ECO:0007669"/>
    <property type="project" value="UniProtKB-UniPathway"/>
</dbReference>
<dbReference type="EMBL" id="DTIY01000026">
    <property type="protein sequence ID" value="HGY38927.1"/>
    <property type="molecule type" value="Genomic_DNA"/>
</dbReference>
<evidence type="ECO:0000256" key="6">
    <source>
        <dbReference type="ARBA" id="ARBA00022679"/>
    </source>
</evidence>
<keyword evidence="8 13" id="KW-0418">Kinase</keyword>
<dbReference type="PROSITE" id="PS51671">
    <property type="entry name" value="ACT"/>
    <property type="match status" value="1"/>
</dbReference>
<keyword evidence="10" id="KW-0457">Lysine biosynthesis</keyword>
<dbReference type="PANTHER" id="PTHR21499:SF3">
    <property type="entry name" value="ASPARTOKINASE"/>
    <property type="match status" value="1"/>
</dbReference>
<dbReference type="InterPro" id="IPR001048">
    <property type="entry name" value="Asp/Glu/Uridylate_kinase"/>
</dbReference>
<dbReference type="NCBIfam" id="NF005155">
    <property type="entry name" value="PRK06635.1-4"/>
    <property type="match status" value="1"/>
</dbReference>
<reference evidence="16" key="1">
    <citation type="journal article" date="2020" name="mSystems">
        <title>Genome- and Community-Level Interaction Insights into Carbon Utilization and Element Cycling Functions of Hydrothermarchaeota in Hydrothermal Sediment.</title>
        <authorList>
            <person name="Zhou Z."/>
            <person name="Liu Y."/>
            <person name="Xu W."/>
            <person name="Pan J."/>
            <person name="Luo Z.H."/>
            <person name="Li M."/>
        </authorList>
    </citation>
    <scope>NUCLEOTIDE SEQUENCE [LARGE SCALE GENOMIC DNA]</scope>
    <source>
        <strain evidence="16">SpSt-82</strain>
    </source>
</reference>
<dbReference type="InterPro" id="IPR018042">
    <property type="entry name" value="Aspartate_kinase_CS"/>
</dbReference>
<evidence type="ECO:0000313" key="16">
    <source>
        <dbReference type="EMBL" id="HGY38927.1"/>
    </source>
</evidence>
<dbReference type="InterPro" id="IPR054352">
    <property type="entry name" value="ACT_Aspartokinase"/>
</dbReference>
<keyword evidence="7 12" id="KW-0547">Nucleotide-binding</keyword>
<dbReference type="Gene3D" id="3.40.1160.10">
    <property type="entry name" value="Acetylglutamate kinase-like"/>
    <property type="match status" value="1"/>
</dbReference>
<feature type="binding site" evidence="12">
    <location>
        <position position="47"/>
    </location>
    <ligand>
        <name>substrate</name>
    </ligand>
</feature>
<comment type="catalytic activity">
    <reaction evidence="11 13">
        <text>L-aspartate + ATP = 4-phospho-L-aspartate + ADP</text>
        <dbReference type="Rhea" id="RHEA:23776"/>
        <dbReference type="ChEBI" id="CHEBI:29991"/>
        <dbReference type="ChEBI" id="CHEBI:30616"/>
        <dbReference type="ChEBI" id="CHEBI:57535"/>
        <dbReference type="ChEBI" id="CHEBI:456216"/>
        <dbReference type="EC" id="2.7.2.4"/>
    </reaction>
</comment>
<dbReference type="Pfam" id="PF01842">
    <property type="entry name" value="ACT"/>
    <property type="match status" value="1"/>
</dbReference>
<evidence type="ECO:0000256" key="4">
    <source>
        <dbReference type="ARBA" id="ARBA00010122"/>
    </source>
</evidence>
<protein>
    <recommendedName>
        <fullName evidence="13">Aspartokinase</fullName>
        <ecNumber evidence="13">2.7.2.4</ecNumber>
    </recommendedName>
</protein>
<dbReference type="Pfam" id="PF22468">
    <property type="entry name" value="ACT_9"/>
    <property type="match status" value="1"/>
</dbReference>
<keyword evidence="6 13" id="KW-0808">Transferase</keyword>
<dbReference type="EC" id="2.7.2.4" evidence="13"/>
<evidence type="ECO:0000256" key="7">
    <source>
        <dbReference type="ARBA" id="ARBA00022741"/>
    </source>
</evidence>
<dbReference type="CDD" id="cd04246">
    <property type="entry name" value="AAK_AK-DapG-like"/>
    <property type="match status" value="1"/>
</dbReference>
<evidence type="ECO:0000256" key="1">
    <source>
        <dbReference type="ARBA" id="ARBA00004766"/>
    </source>
</evidence>
<dbReference type="InterPro" id="IPR002912">
    <property type="entry name" value="ACT_dom"/>
</dbReference>
<dbReference type="Pfam" id="PF00696">
    <property type="entry name" value="AA_kinase"/>
    <property type="match status" value="1"/>
</dbReference>
<evidence type="ECO:0000256" key="13">
    <source>
        <dbReference type="RuleBase" id="RU003448"/>
    </source>
</evidence>
<comment type="caution">
    <text evidence="16">The sequence shown here is derived from an EMBL/GenBank/DDBJ whole genome shotgun (WGS) entry which is preliminary data.</text>
</comment>
<dbReference type="PIRSF" id="PIRSF000726">
    <property type="entry name" value="Asp_kin"/>
    <property type="match status" value="1"/>
</dbReference>
<dbReference type="UniPathway" id="UPA00034">
    <property type="reaction ID" value="UER00015"/>
</dbReference>
<dbReference type="Gene3D" id="3.30.2130.10">
    <property type="entry name" value="VC0802-like"/>
    <property type="match status" value="1"/>
</dbReference>
<evidence type="ECO:0000256" key="10">
    <source>
        <dbReference type="ARBA" id="ARBA00023154"/>
    </source>
</evidence>
<name>A0A7V4WKZ9_9BACT</name>
<feature type="binding site" evidence="12">
    <location>
        <begin position="7"/>
        <end position="10"/>
    </location>
    <ligand>
        <name>ATP</name>
        <dbReference type="ChEBI" id="CHEBI:30616"/>
    </ligand>
</feature>
<dbReference type="UniPathway" id="UPA00051">
    <property type="reaction ID" value="UER00462"/>
</dbReference>
<feature type="binding site" evidence="12">
    <location>
        <position position="74"/>
    </location>
    <ligand>
        <name>substrate</name>
    </ligand>
</feature>
<evidence type="ECO:0000256" key="9">
    <source>
        <dbReference type="ARBA" id="ARBA00022840"/>
    </source>
</evidence>
<accession>A0A7V4WKZ9</accession>
<comment type="pathway">
    <text evidence="1 14">Amino-acid biosynthesis; L-lysine biosynthesis via DAP pathway; (S)-tetrahydrodipicolinate from L-aspartate: step 1/4.</text>
</comment>
<dbReference type="GO" id="GO:0004072">
    <property type="term" value="F:aspartate kinase activity"/>
    <property type="evidence" value="ECO:0007669"/>
    <property type="project" value="UniProtKB-EC"/>
</dbReference>
<dbReference type="CDD" id="cd04913">
    <property type="entry name" value="ACT_AKii-LysC-BS-like_1"/>
    <property type="match status" value="1"/>
</dbReference>
<evidence type="ECO:0000259" key="15">
    <source>
        <dbReference type="PROSITE" id="PS51671"/>
    </source>
</evidence>
<feature type="binding site" evidence="12">
    <location>
        <begin position="209"/>
        <end position="210"/>
    </location>
    <ligand>
        <name>ATP</name>
        <dbReference type="ChEBI" id="CHEBI:30616"/>
    </ligand>
</feature>
<evidence type="ECO:0000256" key="14">
    <source>
        <dbReference type="RuleBase" id="RU004249"/>
    </source>
</evidence>
<dbReference type="GO" id="GO:0005829">
    <property type="term" value="C:cytosol"/>
    <property type="evidence" value="ECO:0007669"/>
    <property type="project" value="TreeGrafter"/>
</dbReference>
<evidence type="ECO:0000256" key="3">
    <source>
        <dbReference type="ARBA" id="ARBA00005139"/>
    </source>
</evidence>
<evidence type="ECO:0000256" key="5">
    <source>
        <dbReference type="ARBA" id="ARBA00022605"/>
    </source>
</evidence>
<dbReference type="GO" id="GO:0009089">
    <property type="term" value="P:lysine biosynthetic process via diaminopimelate"/>
    <property type="evidence" value="ECO:0007669"/>
    <property type="project" value="UniProtKB-UniPathway"/>
</dbReference>
<dbReference type="UniPathway" id="UPA00050">
    <property type="reaction ID" value="UER00461"/>
</dbReference>
<dbReference type="InterPro" id="IPR005260">
    <property type="entry name" value="Asp_kin_monofn"/>
</dbReference>
<evidence type="ECO:0000256" key="8">
    <source>
        <dbReference type="ARBA" id="ARBA00022777"/>
    </source>
</evidence>
<dbReference type="RefSeq" id="WP_017872790.1">
    <property type="nucleotide sequence ID" value="NZ_CP187957.1"/>
</dbReference>
<dbReference type="InterPro" id="IPR045865">
    <property type="entry name" value="ACT-like_dom_sf"/>
</dbReference>
<dbReference type="GO" id="GO:0009090">
    <property type="term" value="P:homoserine biosynthetic process"/>
    <property type="evidence" value="ECO:0007669"/>
    <property type="project" value="TreeGrafter"/>
</dbReference>
<evidence type="ECO:0000256" key="12">
    <source>
        <dbReference type="PIRSR" id="PIRSR000726-1"/>
    </source>
</evidence>
<dbReference type="InterPro" id="IPR036393">
    <property type="entry name" value="AceGlu_kinase-like_sf"/>
</dbReference>
<comment type="pathway">
    <text evidence="3 14">Amino-acid biosynthesis; L-threonine biosynthesis; L-threonine from L-aspartate: step 1/5.</text>
</comment>
<dbReference type="NCBIfam" id="TIGR00656">
    <property type="entry name" value="asp_kin_monofn"/>
    <property type="match status" value="1"/>
</dbReference>
<dbReference type="PROSITE" id="PS00324">
    <property type="entry name" value="ASPARTOKINASE"/>
    <property type="match status" value="1"/>
</dbReference>
<dbReference type="GO" id="GO:0005524">
    <property type="term" value="F:ATP binding"/>
    <property type="evidence" value="ECO:0007669"/>
    <property type="project" value="UniProtKB-KW"/>
</dbReference>
<dbReference type="AlphaFoldDB" id="A0A7V4WKZ9"/>
<proteinExistence type="inferred from homology"/>
<gene>
    <name evidence="16" type="ORF">ENW11_03835</name>
</gene>
<comment type="similarity">
    <text evidence="4 13">Belongs to the aspartokinase family.</text>
</comment>
<sequence>MSLVVQKYGGSSVADLERIRHVASRVRRYFLEGHRLVVVVSAMGKTTDALLAMARELHPFPPEREVDMLLATGEQVSIALLSIALFAQGVPSISLTGGQAGIITTDVHTKARILRVEVERIFRHLNEGKVVIVAGFQGVTEDGDITTLGRGGSDTTACALAAALRADVCEIYTDVAGVFTADPRIVPEARKIPRISYDEMSEMASLGAKVLQLRAVGFSRLYQVRVHVRSTFLEEEGTWVEEVENMEEAKVRAITHSLEVVKVVLLGVPDEPGVAALILRTLADFSVSLDMIIQSEGREGKKDIAFVIPQEDEGKVRRALEDLQKTLSFEGVKFDGDVGKVSVVGAGVANDPRIAFRMFDALARCGVNIDMISTSNLRISCLIPKDRVEESVQALHRTFISDSEVILCEGS</sequence>
<comment type="pathway">
    <text evidence="2 14">Amino-acid biosynthesis; L-methionine biosynthesis via de novo pathway; L-homoserine from L-aspartate: step 1/3.</text>
</comment>